<proteinExistence type="predicted"/>
<dbReference type="PROSITE" id="PS00676">
    <property type="entry name" value="SIGMA54_INTERACT_2"/>
    <property type="match status" value="1"/>
</dbReference>
<evidence type="ECO:0000259" key="6">
    <source>
        <dbReference type="PROSITE" id="PS50045"/>
    </source>
</evidence>
<keyword evidence="3" id="KW-0805">Transcription regulation</keyword>
<evidence type="ECO:0000256" key="1">
    <source>
        <dbReference type="ARBA" id="ARBA00022741"/>
    </source>
</evidence>
<dbReference type="AlphaFoldDB" id="Q0HQX0"/>
<feature type="domain" description="Sigma-54 factor interaction" evidence="6">
    <location>
        <begin position="153"/>
        <end position="380"/>
    </location>
</feature>
<dbReference type="EMBL" id="CP000444">
    <property type="protein sequence ID" value="ABI44485.1"/>
    <property type="molecule type" value="Genomic_DNA"/>
</dbReference>
<dbReference type="Pfam" id="PF02954">
    <property type="entry name" value="HTH_8"/>
    <property type="match status" value="1"/>
</dbReference>
<dbReference type="PANTHER" id="PTHR32071">
    <property type="entry name" value="TRANSCRIPTIONAL REGULATORY PROTEIN"/>
    <property type="match status" value="1"/>
</dbReference>
<dbReference type="GO" id="GO:0006355">
    <property type="term" value="P:regulation of DNA-templated transcription"/>
    <property type="evidence" value="ECO:0007669"/>
    <property type="project" value="InterPro"/>
</dbReference>
<protein>
    <submittedName>
        <fullName evidence="7">Sigma54 specific transcriptional regulator, Fis family</fullName>
    </submittedName>
</protein>
<dbReference type="PANTHER" id="PTHR32071:SF120">
    <property type="entry name" value="TRANSCRIPTIONAL REGULATOR-RELATED"/>
    <property type="match status" value="1"/>
</dbReference>
<evidence type="ECO:0000256" key="5">
    <source>
        <dbReference type="ARBA" id="ARBA00023163"/>
    </source>
</evidence>
<name>Q0HQX0_SHESR</name>
<dbReference type="PROSITE" id="PS00688">
    <property type="entry name" value="SIGMA54_INTERACT_3"/>
    <property type="match status" value="1"/>
</dbReference>
<dbReference type="Pfam" id="PF20161">
    <property type="entry name" value="VpsR"/>
    <property type="match status" value="1"/>
</dbReference>
<evidence type="ECO:0000256" key="3">
    <source>
        <dbReference type="ARBA" id="ARBA00023015"/>
    </source>
</evidence>
<dbReference type="PROSITE" id="PS50045">
    <property type="entry name" value="SIGMA54_INTERACT_4"/>
    <property type="match status" value="1"/>
</dbReference>
<dbReference type="InterPro" id="IPR025944">
    <property type="entry name" value="Sigma_54_int_dom_CS"/>
</dbReference>
<dbReference type="Gene3D" id="1.10.8.60">
    <property type="match status" value="1"/>
</dbReference>
<dbReference type="InterPro" id="IPR045343">
    <property type="entry name" value="VpsR"/>
</dbReference>
<accession>Q0HQX0</accession>
<dbReference type="SMART" id="SM00382">
    <property type="entry name" value="AAA"/>
    <property type="match status" value="1"/>
</dbReference>
<sequence length="454" mass="51251">MDEIAKPTPVENLWKRWLLVLDPEQSLPECSEELKQAAWNCLKAVSAAEALVLLQKYDLRVAIAFINDTNQVLLANEIAIIQTEYPSLHWIAVTDSTLEQHCSWLSAANFIDYYHRPFDWGRFADTLGHAWGMAQLTVAKKGKSAPTEVLTTIKGDNPLLQQLRQRLHKFSLSDDTVLLSGETGSGKGLCAKTLHSLSKRRDGPFITVNCGALPIGLIHSALFGHEKGAFTDADKRYIGHLEQANGGTLFLDEIADLPLDLQVNLLHVLDDKQIMRIGGNVPIKVDCRLLFASHQDLEVAIDEGRFREDLYHRINVLRLHVPSLRQYSDEVMLLAEDFLRENTDSNVQFHFSDDARCAMKHYNWPGNVRELRNRIRRAMVLSDDSKITAQLLGLDQLPSRAGQDLARCRVEHEAEVLLKAISDHKHNISAAARSLNISRATFYRLLKKCQIKMP</sequence>
<dbReference type="GO" id="GO:0043565">
    <property type="term" value="F:sequence-specific DNA binding"/>
    <property type="evidence" value="ECO:0007669"/>
    <property type="project" value="InterPro"/>
</dbReference>
<dbReference type="Gene3D" id="1.10.10.60">
    <property type="entry name" value="Homeodomain-like"/>
    <property type="match status" value="1"/>
</dbReference>
<reference evidence="7" key="1">
    <citation type="submission" date="2006-08" db="EMBL/GenBank/DDBJ databases">
        <title>Complete sequence of Chromosome1 of Shewanella sp. MR-7.</title>
        <authorList>
            <consortium name="US DOE Joint Genome Institute"/>
            <person name="Copeland A."/>
            <person name="Lucas S."/>
            <person name="Lapidus A."/>
            <person name="Barry K."/>
            <person name="Detter J.C."/>
            <person name="Glavina del Rio T."/>
            <person name="Hammon N."/>
            <person name="Israni S."/>
            <person name="Dalin E."/>
            <person name="Tice H."/>
            <person name="Pitluck S."/>
            <person name="Kiss H."/>
            <person name="Brettin T."/>
            <person name="Bruce D."/>
            <person name="Han C."/>
            <person name="Tapia R."/>
            <person name="Gilna P."/>
            <person name="Schmutz J."/>
            <person name="Larimer F."/>
            <person name="Land M."/>
            <person name="Hauser L."/>
            <person name="Kyrpides N."/>
            <person name="Mikhailova N."/>
            <person name="Nealson K."/>
            <person name="Konstantinidis K."/>
            <person name="Klappenbach J."/>
            <person name="Tiedje J."/>
            <person name="Richardson P."/>
        </authorList>
    </citation>
    <scope>NUCLEOTIDE SEQUENCE</scope>
    <source>
        <strain evidence="7">MR-7</strain>
    </source>
</reference>
<dbReference type="InterPro" id="IPR002078">
    <property type="entry name" value="Sigma_54_int"/>
</dbReference>
<dbReference type="HOGENOM" id="CLU_000445_0_6_6"/>
<dbReference type="InterPro" id="IPR025943">
    <property type="entry name" value="Sigma_54_int_dom_ATP-bd_2"/>
</dbReference>
<dbReference type="InterPro" id="IPR009057">
    <property type="entry name" value="Homeodomain-like_sf"/>
</dbReference>
<dbReference type="Pfam" id="PF00158">
    <property type="entry name" value="Sigma54_activat"/>
    <property type="match status" value="1"/>
</dbReference>
<dbReference type="Gene3D" id="3.40.50.300">
    <property type="entry name" value="P-loop containing nucleotide triphosphate hydrolases"/>
    <property type="match status" value="1"/>
</dbReference>
<dbReference type="FunFam" id="3.40.50.300:FF:000006">
    <property type="entry name" value="DNA-binding transcriptional regulator NtrC"/>
    <property type="match status" value="1"/>
</dbReference>
<dbReference type="SUPFAM" id="SSF52172">
    <property type="entry name" value="CheY-like"/>
    <property type="match status" value="1"/>
</dbReference>
<organism evidence="7">
    <name type="scientific">Shewanella sp. (strain MR-7)</name>
    <dbReference type="NCBI Taxonomy" id="60481"/>
    <lineage>
        <taxon>Bacteria</taxon>
        <taxon>Pseudomonadati</taxon>
        <taxon>Pseudomonadota</taxon>
        <taxon>Gammaproteobacteria</taxon>
        <taxon>Alteromonadales</taxon>
        <taxon>Shewanellaceae</taxon>
        <taxon>Shewanella</taxon>
    </lineage>
</organism>
<evidence type="ECO:0000313" key="7">
    <source>
        <dbReference type="EMBL" id="ABI44485.1"/>
    </source>
</evidence>
<evidence type="ECO:0000256" key="2">
    <source>
        <dbReference type="ARBA" id="ARBA00022840"/>
    </source>
</evidence>
<keyword evidence="1" id="KW-0547">Nucleotide-binding</keyword>
<dbReference type="InterPro" id="IPR027417">
    <property type="entry name" value="P-loop_NTPase"/>
</dbReference>
<dbReference type="InterPro" id="IPR002197">
    <property type="entry name" value="HTH_Fis"/>
</dbReference>
<dbReference type="SUPFAM" id="SSF46689">
    <property type="entry name" value="Homeodomain-like"/>
    <property type="match status" value="1"/>
</dbReference>
<dbReference type="CDD" id="cd00009">
    <property type="entry name" value="AAA"/>
    <property type="match status" value="1"/>
</dbReference>
<keyword evidence="4" id="KW-0238">DNA-binding</keyword>
<keyword evidence="2" id="KW-0067">ATP-binding</keyword>
<dbReference type="KEGG" id="shm:Shewmr7_3505"/>
<dbReference type="InterPro" id="IPR058031">
    <property type="entry name" value="AAA_lid_NorR"/>
</dbReference>
<dbReference type="InterPro" id="IPR011006">
    <property type="entry name" value="CheY-like_superfamily"/>
</dbReference>
<dbReference type="Pfam" id="PF25601">
    <property type="entry name" value="AAA_lid_14"/>
    <property type="match status" value="1"/>
</dbReference>
<dbReference type="InterPro" id="IPR003593">
    <property type="entry name" value="AAA+_ATPase"/>
</dbReference>
<evidence type="ECO:0000256" key="4">
    <source>
        <dbReference type="ARBA" id="ARBA00023125"/>
    </source>
</evidence>
<keyword evidence="5" id="KW-0804">Transcription</keyword>
<dbReference type="SUPFAM" id="SSF52540">
    <property type="entry name" value="P-loop containing nucleoside triphosphate hydrolases"/>
    <property type="match status" value="1"/>
</dbReference>
<gene>
    <name evidence="7" type="ordered locus">Shewmr7_3505</name>
</gene>
<dbReference type="GO" id="GO:0005524">
    <property type="term" value="F:ATP binding"/>
    <property type="evidence" value="ECO:0007669"/>
    <property type="project" value="UniProtKB-KW"/>
</dbReference>